<evidence type="ECO:0000256" key="1">
    <source>
        <dbReference type="ARBA" id="ARBA00022679"/>
    </source>
</evidence>
<gene>
    <name evidence="4" type="ORF">DES52_12059</name>
</gene>
<dbReference type="AlphaFoldDB" id="A0A318RZZ5"/>
<evidence type="ECO:0000256" key="2">
    <source>
        <dbReference type="ARBA" id="ARBA00022777"/>
    </source>
</evidence>
<evidence type="ECO:0000259" key="3">
    <source>
        <dbReference type="Pfam" id="PF00294"/>
    </source>
</evidence>
<dbReference type="PANTHER" id="PTHR10584:SF166">
    <property type="entry name" value="RIBOKINASE"/>
    <property type="match status" value="1"/>
</dbReference>
<dbReference type="PROSITE" id="PS00583">
    <property type="entry name" value="PFKB_KINASES_1"/>
    <property type="match status" value="1"/>
</dbReference>
<sequence>MRRLLGLGDNTVDLYLTTGLMYPGGNAVNVAALSARLGETASYLGVVGQDAPGDLVLRALRHEGVDVTRCRQVPGSTSWSKVVHRGTDRTFTGSDLGVSTRWELTLDDFDFVSAHDVTHVSLYSGLNDLLPRIREAAPRLSFDFSSEWTDAHLEDVAPLLDVAFLSAAEHDERGCVELARRVERLGARVVVVTRGEHGALAVTGGEPTFVAAEPADVVDTLGAGDAFIAAFLNVWLDRGDLPSALRAGAREAARNCATLGAFGHGTPITPDGDLVFAEDPGLRNAR</sequence>
<dbReference type="Pfam" id="PF00294">
    <property type="entry name" value="PfkB"/>
    <property type="match status" value="1"/>
</dbReference>
<dbReference type="Gene3D" id="3.40.1190.20">
    <property type="match status" value="1"/>
</dbReference>
<proteinExistence type="predicted"/>
<keyword evidence="5" id="KW-1185">Reference proteome</keyword>
<dbReference type="Proteomes" id="UP000248326">
    <property type="component" value="Unassembled WGS sequence"/>
</dbReference>
<dbReference type="RefSeq" id="WP_110888544.1">
    <property type="nucleotide sequence ID" value="NZ_QJSX01000020.1"/>
</dbReference>
<name>A0A318RZZ5_9DEIO</name>
<dbReference type="InterPro" id="IPR011611">
    <property type="entry name" value="PfkB_dom"/>
</dbReference>
<evidence type="ECO:0000313" key="4">
    <source>
        <dbReference type="EMBL" id="PYE49974.1"/>
    </source>
</evidence>
<dbReference type="PANTHER" id="PTHR10584">
    <property type="entry name" value="SUGAR KINASE"/>
    <property type="match status" value="1"/>
</dbReference>
<dbReference type="InterPro" id="IPR002173">
    <property type="entry name" value="Carboh/pur_kinase_PfkB_CS"/>
</dbReference>
<dbReference type="PROSITE" id="PS00584">
    <property type="entry name" value="PFKB_KINASES_2"/>
    <property type="match status" value="1"/>
</dbReference>
<dbReference type="GO" id="GO:0016301">
    <property type="term" value="F:kinase activity"/>
    <property type="evidence" value="ECO:0007669"/>
    <property type="project" value="UniProtKB-KW"/>
</dbReference>
<protein>
    <submittedName>
        <fullName evidence="4">Fructoselysine 6-kinase</fullName>
    </submittedName>
</protein>
<feature type="domain" description="Carbohydrate kinase PfkB" evidence="3">
    <location>
        <begin position="18"/>
        <end position="258"/>
    </location>
</feature>
<reference evidence="4 5" key="1">
    <citation type="submission" date="2018-06" db="EMBL/GenBank/DDBJ databases">
        <title>Genomic Encyclopedia of Type Strains, Phase IV (KMG-IV): sequencing the most valuable type-strain genomes for metagenomic binning, comparative biology and taxonomic classification.</title>
        <authorList>
            <person name="Goeker M."/>
        </authorList>
    </citation>
    <scope>NUCLEOTIDE SEQUENCE [LARGE SCALE GENOMIC DNA]</scope>
    <source>
        <strain evidence="4 5">DSM 18048</strain>
    </source>
</reference>
<organism evidence="4 5">
    <name type="scientific">Deinococcus yavapaiensis KR-236</name>
    <dbReference type="NCBI Taxonomy" id="694435"/>
    <lineage>
        <taxon>Bacteria</taxon>
        <taxon>Thermotogati</taxon>
        <taxon>Deinococcota</taxon>
        <taxon>Deinococci</taxon>
        <taxon>Deinococcales</taxon>
        <taxon>Deinococcaceae</taxon>
        <taxon>Deinococcus</taxon>
    </lineage>
</organism>
<comment type="caution">
    <text evidence="4">The sequence shown here is derived from an EMBL/GenBank/DDBJ whole genome shotgun (WGS) entry which is preliminary data.</text>
</comment>
<dbReference type="EMBL" id="QJSX01000020">
    <property type="protein sequence ID" value="PYE49974.1"/>
    <property type="molecule type" value="Genomic_DNA"/>
</dbReference>
<keyword evidence="2 4" id="KW-0418">Kinase</keyword>
<dbReference type="OrthoDB" id="9813569at2"/>
<accession>A0A318RZZ5</accession>
<dbReference type="SUPFAM" id="SSF53613">
    <property type="entry name" value="Ribokinase-like"/>
    <property type="match status" value="1"/>
</dbReference>
<evidence type="ECO:0000313" key="5">
    <source>
        <dbReference type="Proteomes" id="UP000248326"/>
    </source>
</evidence>
<dbReference type="InterPro" id="IPR029056">
    <property type="entry name" value="Ribokinase-like"/>
</dbReference>
<keyword evidence="1" id="KW-0808">Transferase</keyword>